<keyword evidence="2" id="KW-1185">Reference proteome</keyword>
<sequence>MVHIISKRDGPRREDVAARRFIQSNRATIEGLADRLTGGRWREMRKPPAPPQPEASGRLWFTPPAAPQPARPYLRISPNGRVVVMDLASGRQLQFLGQIGGGRERRFVLALREHGFFDPLDEDLRAALADLDGMALPDEAAEDRLKESLSARLGLEAPGNPA</sequence>
<reference evidence="1 2" key="1">
    <citation type="submission" date="2023-07" db="EMBL/GenBank/DDBJ databases">
        <title>Genomic Encyclopedia of Type Strains, Phase IV (KMG-IV): sequencing the most valuable type-strain genomes for metagenomic binning, comparative biology and taxonomic classification.</title>
        <authorList>
            <person name="Goeker M."/>
        </authorList>
    </citation>
    <scope>NUCLEOTIDE SEQUENCE [LARGE SCALE GENOMIC DNA]</scope>
    <source>
        <strain evidence="1 2">DSM 19619</strain>
    </source>
</reference>
<dbReference type="RefSeq" id="WP_307285828.1">
    <property type="nucleotide sequence ID" value="NZ_JAUSVX010000030.1"/>
</dbReference>
<name>A0ABU0JNL5_9HYPH</name>
<protein>
    <submittedName>
        <fullName evidence="1">Uncharacterized protein</fullName>
    </submittedName>
</protein>
<evidence type="ECO:0000313" key="2">
    <source>
        <dbReference type="Proteomes" id="UP001242480"/>
    </source>
</evidence>
<proteinExistence type="predicted"/>
<dbReference type="Proteomes" id="UP001242480">
    <property type="component" value="Unassembled WGS sequence"/>
</dbReference>
<accession>A0ABU0JNL5</accession>
<dbReference type="EMBL" id="JAUSVX010000030">
    <property type="protein sequence ID" value="MDQ0475096.1"/>
    <property type="molecule type" value="Genomic_DNA"/>
</dbReference>
<evidence type="ECO:0000313" key="1">
    <source>
        <dbReference type="EMBL" id="MDQ0475096.1"/>
    </source>
</evidence>
<comment type="caution">
    <text evidence="1">The sequence shown here is derived from an EMBL/GenBank/DDBJ whole genome shotgun (WGS) entry which is preliminary data.</text>
</comment>
<organism evidence="1 2">
    <name type="scientific">Labrys wisconsinensis</name>
    <dbReference type="NCBI Taxonomy" id="425677"/>
    <lineage>
        <taxon>Bacteria</taxon>
        <taxon>Pseudomonadati</taxon>
        <taxon>Pseudomonadota</taxon>
        <taxon>Alphaproteobacteria</taxon>
        <taxon>Hyphomicrobiales</taxon>
        <taxon>Xanthobacteraceae</taxon>
        <taxon>Labrys</taxon>
    </lineage>
</organism>
<gene>
    <name evidence="1" type="ORF">QO011_008138</name>
</gene>